<dbReference type="EMBL" id="KQ965735">
    <property type="protein sequence ID" value="KXS20449.1"/>
    <property type="molecule type" value="Genomic_DNA"/>
</dbReference>
<sequence length="100" mass="11158">MEAIQIDIINALQAIDSIILQSYLPARNTLAKQLTIALYVISVVVLIGVYTVFFSRLVSERDYEMITVVRLLHMVPQSDLQNNVALLRLVQSGGQAVNED</sequence>
<keyword evidence="1" id="KW-0472">Membrane</keyword>
<organism evidence="2 3">
    <name type="scientific">Gonapodya prolifera (strain JEL478)</name>
    <name type="common">Monoblepharis prolifera</name>
    <dbReference type="NCBI Taxonomy" id="1344416"/>
    <lineage>
        <taxon>Eukaryota</taxon>
        <taxon>Fungi</taxon>
        <taxon>Fungi incertae sedis</taxon>
        <taxon>Chytridiomycota</taxon>
        <taxon>Chytridiomycota incertae sedis</taxon>
        <taxon>Monoblepharidomycetes</taxon>
        <taxon>Monoblepharidales</taxon>
        <taxon>Gonapodyaceae</taxon>
        <taxon>Gonapodya</taxon>
    </lineage>
</organism>
<feature type="non-terminal residue" evidence="2">
    <location>
        <position position="100"/>
    </location>
</feature>
<proteinExistence type="predicted"/>
<evidence type="ECO:0000313" key="2">
    <source>
        <dbReference type="EMBL" id="KXS20449.1"/>
    </source>
</evidence>
<keyword evidence="1" id="KW-1133">Transmembrane helix</keyword>
<gene>
    <name evidence="2" type="ORF">M427DRAFT_52070</name>
</gene>
<accession>A0A139AUR7</accession>
<protein>
    <submittedName>
        <fullName evidence="2">Uncharacterized protein</fullName>
    </submittedName>
</protein>
<dbReference type="AlphaFoldDB" id="A0A139AUR7"/>
<keyword evidence="1" id="KW-0812">Transmembrane</keyword>
<keyword evidence="3" id="KW-1185">Reference proteome</keyword>
<evidence type="ECO:0000313" key="3">
    <source>
        <dbReference type="Proteomes" id="UP000070544"/>
    </source>
</evidence>
<feature type="transmembrane region" description="Helical" evidence="1">
    <location>
        <begin position="36"/>
        <end position="55"/>
    </location>
</feature>
<reference evidence="2 3" key="1">
    <citation type="journal article" date="2015" name="Genome Biol. Evol.">
        <title>Phylogenomic analyses indicate that early fungi evolved digesting cell walls of algal ancestors of land plants.</title>
        <authorList>
            <person name="Chang Y."/>
            <person name="Wang S."/>
            <person name="Sekimoto S."/>
            <person name="Aerts A.L."/>
            <person name="Choi C."/>
            <person name="Clum A."/>
            <person name="LaButti K.M."/>
            <person name="Lindquist E.A."/>
            <person name="Yee Ngan C."/>
            <person name="Ohm R.A."/>
            <person name="Salamov A.A."/>
            <person name="Grigoriev I.V."/>
            <person name="Spatafora J.W."/>
            <person name="Berbee M.L."/>
        </authorList>
    </citation>
    <scope>NUCLEOTIDE SEQUENCE [LARGE SCALE GENOMIC DNA]</scope>
    <source>
        <strain evidence="2 3">JEL478</strain>
    </source>
</reference>
<evidence type="ECO:0000256" key="1">
    <source>
        <dbReference type="SAM" id="Phobius"/>
    </source>
</evidence>
<dbReference type="Proteomes" id="UP000070544">
    <property type="component" value="Unassembled WGS sequence"/>
</dbReference>
<name>A0A139AUR7_GONPJ</name>